<protein>
    <submittedName>
        <fullName evidence="2">Uncharacterized protein</fullName>
    </submittedName>
</protein>
<feature type="transmembrane region" description="Helical" evidence="1">
    <location>
        <begin position="16"/>
        <end position="35"/>
    </location>
</feature>
<reference evidence="2 3" key="1">
    <citation type="submission" date="2015-06" db="EMBL/GenBank/DDBJ databases">
        <title>Comparative genome analysis of nirS-carrying Bradyrhizobium sp. strains.</title>
        <authorList>
            <person name="Ishii S."/>
            <person name="Jang J."/>
            <person name="Nishizawa T."/>
            <person name="Senoo K."/>
        </authorList>
    </citation>
    <scope>NUCLEOTIDE SEQUENCE [LARGE SCALE GENOMIC DNA]</scope>
    <source>
        <strain evidence="2 3">TSA1</strain>
    </source>
</reference>
<keyword evidence="1" id="KW-1133">Transmembrane helix</keyword>
<keyword evidence="3" id="KW-1185">Reference proteome</keyword>
<dbReference type="AlphaFoldDB" id="A0A2M6UI46"/>
<keyword evidence="1" id="KW-0472">Membrane</keyword>
<keyword evidence="1" id="KW-0812">Transmembrane</keyword>
<dbReference type="RefSeq" id="WP_100179307.1">
    <property type="nucleotide sequence ID" value="NZ_LFJC01000003.1"/>
</dbReference>
<name>A0A2M6UI46_9BRAD</name>
<comment type="caution">
    <text evidence="2">The sequence shown here is derived from an EMBL/GenBank/DDBJ whole genome shotgun (WGS) entry which is preliminary data.</text>
</comment>
<gene>
    <name evidence="2" type="ORF">TSA1_28065</name>
</gene>
<dbReference type="EMBL" id="LFJC01000003">
    <property type="protein sequence ID" value="PIT04187.1"/>
    <property type="molecule type" value="Genomic_DNA"/>
</dbReference>
<organism evidence="2 3">
    <name type="scientific">Bradyrhizobium nitroreducens</name>
    <dbReference type="NCBI Taxonomy" id="709803"/>
    <lineage>
        <taxon>Bacteria</taxon>
        <taxon>Pseudomonadati</taxon>
        <taxon>Pseudomonadota</taxon>
        <taxon>Alphaproteobacteria</taxon>
        <taxon>Hyphomicrobiales</taxon>
        <taxon>Nitrobacteraceae</taxon>
        <taxon>Bradyrhizobium</taxon>
    </lineage>
</organism>
<evidence type="ECO:0000256" key="1">
    <source>
        <dbReference type="SAM" id="Phobius"/>
    </source>
</evidence>
<sequence length="234" mass="26220">MHDPGCAATAAEQIRLWLSVLLGPLVTAIGFGFIYKQIQIAALQAGTSARVAERAATEAAQQQVWKKAEFLANQVKDFFGDETVKKVTYMLDWHVRSIQLEPGKEKILSCHDGEFDATRKHELVILTSALRQNDSTPFTKLEMLVRDDFDWFFFRLGQFQHMIQAGLFSYAEVEVHLSYVLDLISGGIDHVSPKLVEAIDRYVQLYDFPAVAVLTAARTSTRGKAKERVAQAGE</sequence>
<evidence type="ECO:0000313" key="2">
    <source>
        <dbReference type="EMBL" id="PIT04187.1"/>
    </source>
</evidence>
<dbReference type="Proteomes" id="UP000228930">
    <property type="component" value="Unassembled WGS sequence"/>
</dbReference>
<proteinExistence type="predicted"/>
<accession>A0A2M6UI46</accession>
<evidence type="ECO:0000313" key="3">
    <source>
        <dbReference type="Proteomes" id="UP000228930"/>
    </source>
</evidence>